<reference evidence="1" key="2">
    <citation type="submission" date="2020-09" db="EMBL/GenBank/DDBJ databases">
        <authorList>
            <person name="Sun Q."/>
            <person name="Zhou Y."/>
        </authorList>
    </citation>
    <scope>NUCLEOTIDE SEQUENCE</scope>
    <source>
        <strain evidence="1">CGMCC 1.15762</strain>
    </source>
</reference>
<dbReference type="InterPro" id="IPR004195">
    <property type="entry name" value="Head_decoration_D"/>
</dbReference>
<sequence>MPPMTEGRTPGDFILYDVAEYSRDVETIGAGADLEPGTVLGRVTASNKLVRSVMSAEDGSETPVAVLRGAAAAAEADVKALVQARHTRCRRGGLVFDASWATEANRDTACAALNAAGIVTT</sequence>
<protein>
    <recommendedName>
        <fullName evidence="3">Bacteriophage lambda head decoration protein D</fullName>
    </recommendedName>
</protein>
<proteinExistence type="predicted"/>
<dbReference type="Gene3D" id="2.40.300.10">
    <property type="entry name" value="Head decoration protein D"/>
    <property type="match status" value="1"/>
</dbReference>
<dbReference type="EMBL" id="BMJV01000005">
    <property type="protein sequence ID" value="GGG77605.1"/>
    <property type="molecule type" value="Genomic_DNA"/>
</dbReference>
<organism evidence="1 2">
    <name type="scientific">Salipiger pallidus</name>
    <dbReference type="NCBI Taxonomy" id="1775170"/>
    <lineage>
        <taxon>Bacteria</taxon>
        <taxon>Pseudomonadati</taxon>
        <taxon>Pseudomonadota</taxon>
        <taxon>Alphaproteobacteria</taxon>
        <taxon>Rhodobacterales</taxon>
        <taxon>Roseobacteraceae</taxon>
        <taxon>Salipiger</taxon>
    </lineage>
</organism>
<gene>
    <name evidence="1" type="ORF">GCM10011415_28140</name>
</gene>
<dbReference type="Pfam" id="PF02924">
    <property type="entry name" value="HDPD"/>
    <property type="match status" value="1"/>
</dbReference>
<reference evidence="1" key="1">
    <citation type="journal article" date="2014" name="Int. J. Syst. Evol. Microbiol.">
        <title>Complete genome sequence of Corynebacterium casei LMG S-19264T (=DSM 44701T), isolated from a smear-ripened cheese.</title>
        <authorList>
            <consortium name="US DOE Joint Genome Institute (JGI-PGF)"/>
            <person name="Walter F."/>
            <person name="Albersmeier A."/>
            <person name="Kalinowski J."/>
            <person name="Ruckert C."/>
        </authorList>
    </citation>
    <scope>NUCLEOTIDE SEQUENCE</scope>
    <source>
        <strain evidence="1">CGMCC 1.15762</strain>
    </source>
</reference>
<dbReference type="RefSeq" id="WP_188790850.1">
    <property type="nucleotide sequence ID" value="NZ_BMJV01000005.1"/>
</dbReference>
<accession>A0A8J2ZLC1</accession>
<evidence type="ECO:0000313" key="2">
    <source>
        <dbReference type="Proteomes" id="UP000617145"/>
    </source>
</evidence>
<evidence type="ECO:0000313" key="1">
    <source>
        <dbReference type="EMBL" id="GGG77605.1"/>
    </source>
</evidence>
<dbReference type="Proteomes" id="UP000617145">
    <property type="component" value="Unassembled WGS sequence"/>
</dbReference>
<evidence type="ECO:0008006" key="3">
    <source>
        <dbReference type="Google" id="ProtNLM"/>
    </source>
</evidence>
<comment type="caution">
    <text evidence="1">The sequence shown here is derived from an EMBL/GenBank/DDBJ whole genome shotgun (WGS) entry which is preliminary data.</text>
</comment>
<dbReference type="AlphaFoldDB" id="A0A8J2ZLC1"/>
<name>A0A8J2ZLC1_9RHOB</name>
<keyword evidence="2" id="KW-1185">Reference proteome</keyword>